<accession>A0A8E2ECA9</accession>
<dbReference type="PANTHER" id="PTHR30212">
    <property type="entry name" value="PROTEIN YIIM"/>
    <property type="match status" value="1"/>
</dbReference>
<dbReference type="OrthoDB" id="5390at2759"/>
<dbReference type="CDD" id="cd06185">
    <property type="entry name" value="PDR_like"/>
    <property type="match status" value="1"/>
</dbReference>
<dbReference type="InterPro" id="IPR036010">
    <property type="entry name" value="2Fe-2S_ferredoxin-like_sf"/>
</dbReference>
<dbReference type="GO" id="GO:0030170">
    <property type="term" value="F:pyridoxal phosphate binding"/>
    <property type="evidence" value="ECO:0007669"/>
    <property type="project" value="InterPro"/>
</dbReference>
<keyword evidence="1" id="KW-0001">2Fe-2S</keyword>
<dbReference type="GO" id="GO:0051537">
    <property type="term" value="F:2 iron, 2 sulfur cluster binding"/>
    <property type="evidence" value="ECO:0007669"/>
    <property type="project" value="UniProtKB-KW"/>
</dbReference>
<dbReference type="InterPro" id="IPR012675">
    <property type="entry name" value="Beta-grasp_dom_sf"/>
</dbReference>
<keyword evidence="1" id="KW-0408">Iron</keyword>
<dbReference type="InterPro" id="IPR011037">
    <property type="entry name" value="Pyrv_Knase-like_insert_dom_sf"/>
</dbReference>
<evidence type="ECO:0000313" key="5">
    <source>
        <dbReference type="Proteomes" id="UP000250266"/>
    </source>
</evidence>
<dbReference type="SUPFAM" id="SSF50800">
    <property type="entry name" value="PK beta-barrel domain-like"/>
    <property type="match status" value="1"/>
</dbReference>
<dbReference type="PRINTS" id="PR00409">
    <property type="entry name" value="PHDIOXRDTASE"/>
</dbReference>
<evidence type="ECO:0000256" key="2">
    <source>
        <dbReference type="ARBA" id="ARBA00023014"/>
    </source>
</evidence>
<dbReference type="Proteomes" id="UP000250266">
    <property type="component" value="Unassembled WGS sequence"/>
</dbReference>
<dbReference type="GO" id="GO:0003824">
    <property type="term" value="F:catalytic activity"/>
    <property type="evidence" value="ECO:0007669"/>
    <property type="project" value="InterPro"/>
</dbReference>
<name>A0A8E2ECA9_9PEZI</name>
<keyword evidence="5" id="KW-1185">Reference proteome</keyword>
<dbReference type="PROSITE" id="PS51085">
    <property type="entry name" value="2FE2S_FER_2"/>
    <property type="match status" value="1"/>
</dbReference>
<sequence length="439" mass="48664">MAISNPQAPFTSEKLLQLRTGKIKPVFGLSTPSEIFKRPQKRRRQKLPTSSHLLSVGGFGEKVVGGCANERYVCIGDAIAIGDEVVVQVSEPTQPCFKLNHRFEVKVISGRSQTLEGHVRPSYHYLYVGINNVKAVEELAELEDLSGSIRKIFWNRLNKQFENQEERLGGDESVAMKTWPEYQIAEKKVVTPIIASFVLEAAEPVEEPSKVEPDLHVRLKFGGKLIRVYSVIGESCGSRFLHEKEMKGDVLTAGRIIASFPLSTEADHHIIMASGIGITAFLAATENLQAAGEIYKLHFAVSANVPFRSVEMIPTRRYLQPLGDKVAIYNKSERKTFDISKLLAISNDKTCVYCCGPQRLMDGVAIATEEYGLLKDRVHFEEFQVASSGDPFSAELISSKRTIEMEGNQRLLDALRAAGFDIEFSCETGNCGTCRVGIC</sequence>
<dbReference type="SUPFAM" id="SSF52343">
    <property type="entry name" value="Ferredoxin reductase-like, C-terminal NADP-linked domain"/>
    <property type="match status" value="1"/>
</dbReference>
<dbReference type="Gene3D" id="3.10.20.30">
    <property type="match status" value="1"/>
</dbReference>
<dbReference type="SUPFAM" id="SSF54292">
    <property type="entry name" value="2Fe-2S ferredoxin-like"/>
    <property type="match status" value="1"/>
</dbReference>
<protein>
    <recommendedName>
        <fullName evidence="3">2Fe-2S ferredoxin-type domain-containing protein</fullName>
    </recommendedName>
</protein>
<dbReference type="PROSITE" id="PS00197">
    <property type="entry name" value="2FE2S_FER_1"/>
    <property type="match status" value="1"/>
</dbReference>
<dbReference type="GO" id="GO:0030151">
    <property type="term" value="F:molybdenum ion binding"/>
    <property type="evidence" value="ECO:0007669"/>
    <property type="project" value="InterPro"/>
</dbReference>
<dbReference type="CDD" id="cd00207">
    <property type="entry name" value="fer2"/>
    <property type="match status" value="1"/>
</dbReference>
<dbReference type="Pfam" id="PF00111">
    <property type="entry name" value="Fer2"/>
    <property type="match status" value="1"/>
</dbReference>
<dbReference type="InterPro" id="IPR039261">
    <property type="entry name" value="FNR_nucleotide-bd"/>
</dbReference>
<dbReference type="InterPro" id="IPR052353">
    <property type="entry name" value="Benzoxazolinone_Detox_Enz"/>
</dbReference>
<reference evidence="4 5" key="1">
    <citation type="journal article" date="2016" name="Nat. Commun.">
        <title>Ectomycorrhizal ecology is imprinted in the genome of the dominant symbiotic fungus Cenococcum geophilum.</title>
        <authorList>
            <consortium name="DOE Joint Genome Institute"/>
            <person name="Peter M."/>
            <person name="Kohler A."/>
            <person name="Ohm R.A."/>
            <person name="Kuo A."/>
            <person name="Krutzmann J."/>
            <person name="Morin E."/>
            <person name="Arend M."/>
            <person name="Barry K.W."/>
            <person name="Binder M."/>
            <person name="Choi C."/>
            <person name="Clum A."/>
            <person name="Copeland A."/>
            <person name="Grisel N."/>
            <person name="Haridas S."/>
            <person name="Kipfer T."/>
            <person name="LaButti K."/>
            <person name="Lindquist E."/>
            <person name="Lipzen A."/>
            <person name="Maire R."/>
            <person name="Meier B."/>
            <person name="Mihaltcheva S."/>
            <person name="Molinier V."/>
            <person name="Murat C."/>
            <person name="Poggeler S."/>
            <person name="Quandt C.A."/>
            <person name="Sperisen C."/>
            <person name="Tritt A."/>
            <person name="Tisserant E."/>
            <person name="Crous P.W."/>
            <person name="Henrissat B."/>
            <person name="Nehls U."/>
            <person name="Egli S."/>
            <person name="Spatafora J.W."/>
            <person name="Grigoriev I.V."/>
            <person name="Martin F.M."/>
        </authorList>
    </citation>
    <scope>NUCLEOTIDE SEQUENCE [LARGE SCALE GENOMIC DNA]</scope>
    <source>
        <strain evidence="4 5">CBS 459.81</strain>
    </source>
</reference>
<organism evidence="4 5">
    <name type="scientific">Lepidopterella palustris CBS 459.81</name>
    <dbReference type="NCBI Taxonomy" id="1314670"/>
    <lineage>
        <taxon>Eukaryota</taxon>
        <taxon>Fungi</taxon>
        <taxon>Dikarya</taxon>
        <taxon>Ascomycota</taxon>
        <taxon>Pezizomycotina</taxon>
        <taxon>Dothideomycetes</taxon>
        <taxon>Pleosporomycetidae</taxon>
        <taxon>Mytilinidiales</taxon>
        <taxon>Argynnaceae</taxon>
        <taxon>Lepidopterella</taxon>
    </lineage>
</organism>
<dbReference type="InterPro" id="IPR001041">
    <property type="entry name" value="2Fe-2S_ferredoxin-type"/>
</dbReference>
<dbReference type="InterPro" id="IPR005302">
    <property type="entry name" value="MoCF_Sase_C"/>
</dbReference>
<dbReference type="Gene3D" id="2.40.33.20">
    <property type="entry name" value="PK beta-barrel domain-like"/>
    <property type="match status" value="1"/>
</dbReference>
<dbReference type="InterPro" id="IPR006058">
    <property type="entry name" value="2Fe2S_fd_BS"/>
</dbReference>
<dbReference type="Pfam" id="PF03473">
    <property type="entry name" value="MOSC"/>
    <property type="match status" value="1"/>
</dbReference>
<dbReference type="EMBL" id="KV744940">
    <property type="protein sequence ID" value="OCK80923.1"/>
    <property type="molecule type" value="Genomic_DNA"/>
</dbReference>
<evidence type="ECO:0000256" key="1">
    <source>
        <dbReference type="ARBA" id="ARBA00022714"/>
    </source>
</evidence>
<gene>
    <name evidence="4" type="ORF">K432DRAFT_434473</name>
</gene>
<dbReference type="AlphaFoldDB" id="A0A8E2ECA9"/>
<keyword evidence="2" id="KW-0411">Iron-sulfur</keyword>
<evidence type="ECO:0000313" key="4">
    <source>
        <dbReference type="EMBL" id="OCK80923.1"/>
    </source>
</evidence>
<dbReference type="PANTHER" id="PTHR30212:SF2">
    <property type="entry name" value="PROTEIN YIIM"/>
    <property type="match status" value="1"/>
</dbReference>
<feature type="domain" description="2Fe-2S ferredoxin-type" evidence="3">
    <location>
        <begin position="392"/>
        <end position="439"/>
    </location>
</feature>
<dbReference type="Gene3D" id="3.40.50.80">
    <property type="entry name" value="Nucleotide-binding domain of ferredoxin-NADP reductase (FNR) module"/>
    <property type="match status" value="1"/>
</dbReference>
<keyword evidence="1" id="KW-0479">Metal-binding</keyword>
<proteinExistence type="predicted"/>
<evidence type="ECO:0000259" key="3">
    <source>
        <dbReference type="PROSITE" id="PS51085"/>
    </source>
</evidence>